<evidence type="ECO:0000256" key="15">
    <source>
        <dbReference type="SAM" id="Phobius"/>
    </source>
</evidence>
<evidence type="ECO:0000256" key="12">
    <source>
        <dbReference type="ARBA" id="ARBA00053067"/>
    </source>
</evidence>
<comment type="similarity">
    <text evidence="2 14">Belongs to the ATPase protein 8 family.</text>
</comment>
<dbReference type="InterPro" id="IPR050635">
    <property type="entry name" value="ATPase_protein_8"/>
</dbReference>
<keyword evidence="7 15" id="KW-1133">Transmembrane helix</keyword>
<geneLocation type="mitochondrion" evidence="16"/>
<keyword evidence="11" id="KW-0066">ATP synthesis</keyword>
<comment type="function">
    <text evidence="12">Subunit 8, of the mitochondrial membrane ATP synthase complex (F(1)F(0) ATP synthase or Complex V) that produces ATP from ADP in the presence of a proton gradient across the membrane which is generated by electron transport complexes of the respiratory chain. ATP synthase complex consist of a soluble F(1) head domain - the catalytic core - and a membrane F(1) domain - the membrane proton channel. These two domains are linked by a central stalk rotating inside the F(1) region and a stationary peripheral stalk. During catalysis, ATP synthesis in the catalytic domain of F(1) is coupled via a rotary mechanism of the central stalk subunits to proton translocation. In vivo, can only synthesize ATP although its ATP hydrolase activity can be activated artificially in vitro. Part of the complex F(0) domain.</text>
</comment>
<evidence type="ECO:0000256" key="11">
    <source>
        <dbReference type="ARBA" id="ARBA00023310"/>
    </source>
</evidence>
<evidence type="ECO:0000256" key="14">
    <source>
        <dbReference type="RuleBase" id="RU003661"/>
    </source>
</evidence>
<dbReference type="Pfam" id="PF00895">
    <property type="entry name" value="ATP-synt_8"/>
    <property type="match status" value="1"/>
</dbReference>
<reference evidence="16" key="1">
    <citation type="submission" date="2019-01" db="EMBL/GenBank/DDBJ databases">
        <title>The Complete mitochondrial genome of Spearnose grenadier Coelorinchus multispinulosus (Gadiformes: Macrouridae).</title>
        <authorList>
            <person name="Andriyono S."/>
            <person name="Kim A.-R."/>
            <person name="Alam M.J."/>
            <person name="Kim H.-W."/>
        </authorList>
    </citation>
    <scope>NUCLEOTIDE SEQUENCE</scope>
</reference>
<evidence type="ECO:0000256" key="2">
    <source>
        <dbReference type="ARBA" id="ARBA00008892"/>
    </source>
</evidence>
<dbReference type="GO" id="GO:0045259">
    <property type="term" value="C:proton-transporting ATP synthase complex"/>
    <property type="evidence" value="ECO:0007669"/>
    <property type="project" value="UniProtKB-KW"/>
</dbReference>
<evidence type="ECO:0000256" key="7">
    <source>
        <dbReference type="ARBA" id="ARBA00022989"/>
    </source>
</evidence>
<feature type="transmembrane region" description="Helical" evidence="15">
    <location>
        <begin position="12"/>
        <end position="32"/>
    </location>
</feature>
<keyword evidence="10 15" id="KW-0472">Membrane</keyword>
<keyword evidence="8 14" id="KW-0406">Ion transport</keyword>
<organism evidence="16">
    <name type="scientific">Coelorinchus multispinulosus</name>
    <name type="common">spearnose grenadier</name>
    <dbReference type="NCBI Taxonomy" id="390691"/>
    <lineage>
        <taxon>Eukaryota</taxon>
        <taxon>Metazoa</taxon>
        <taxon>Chordata</taxon>
        <taxon>Craniata</taxon>
        <taxon>Vertebrata</taxon>
        <taxon>Euteleostomi</taxon>
        <taxon>Actinopterygii</taxon>
        <taxon>Neopterygii</taxon>
        <taxon>Teleostei</taxon>
        <taxon>Neoteleostei</taxon>
        <taxon>Acanthomorphata</taxon>
        <taxon>Zeiogadaria</taxon>
        <taxon>Gadariae</taxon>
        <taxon>Gadiformes</taxon>
        <taxon>Macrouroidei</taxon>
        <taxon>Macrouridae</taxon>
        <taxon>Macrourinae</taxon>
        <taxon>Coelorinchus</taxon>
    </lineage>
</organism>
<gene>
    <name evidence="16" type="primary">ATP8</name>
</gene>
<keyword evidence="5 14" id="KW-0812">Transmembrane</keyword>
<keyword evidence="9 14" id="KW-0496">Mitochondrion</keyword>
<evidence type="ECO:0000256" key="6">
    <source>
        <dbReference type="ARBA" id="ARBA00022781"/>
    </source>
</evidence>
<evidence type="ECO:0000256" key="5">
    <source>
        <dbReference type="ARBA" id="ARBA00022692"/>
    </source>
</evidence>
<proteinExistence type="inferred from homology"/>
<dbReference type="PANTHER" id="PTHR39937">
    <property type="entry name" value="ATP SYNTHASE PROTEIN 8"/>
    <property type="match status" value="1"/>
</dbReference>
<comment type="subunit">
    <text evidence="13">Component of the ATP synthase complex composed at least of ATP5F1A/subunit alpha, ATP5F1B/subunit beta, ATP5MC1/subunit c (homooctomer), MT-ATP6/subunit a, MT-ATP8/subunit 8, ATP5ME/subunit e, ATP5MF/subunit f, ATP5MG/subunit g, ATP5MK/subunit k, ATP5MJ/subunit j, ATP5F1C/subunit gamma, ATP5F1D/subunit delta, ATP5F1E/subunit epsilon, ATP5PF/subunit F6, ATP5PB/subunit b, ATP5PD/subunit d, ATP5PO/subunit OSCP. ATP synthase complex consists of a soluble F(1) head domain (subunits alpha(3) and beta(3)) - the catalytic core - and a membrane F(0) domain - the membrane proton channel (subunits c, a, 8, e, f, g, k and j). These two domains are linked by a central stalk (subunits gamma, delta, and epsilon) rotating inside the F1 region and a stationary peripheral stalk (subunits F6, b, d, and OSCP).</text>
</comment>
<keyword evidence="4 14" id="KW-0138">CF(0)</keyword>
<dbReference type="PANTHER" id="PTHR39937:SF1">
    <property type="entry name" value="ATP SYNTHASE PROTEIN 8"/>
    <property type="match status" value="1"/>
</dbReference>
<evidence type="ECO:0000256" key="1">
    <source>
        <dbReference type="ARBA" id="ARBA00004304"/>
    </source>
</evidence>
<evidence type="ECO:0000256" key="9">
    <source>
        <dbReference type="ARBA" id="ARBA00023128"/>
    </source>
</evidence>
<accession>A0A6G9INY4</accession>
<dbReference type="GO" id="GO:0015986">
    <property type="term" value="P:proton motive force-driven ATP synthesis"/>
    <property type="evidence" value="ECO:0007669"/>
    <property type="project" value="InterPro"/>
</dbReference>
<dbReference type="InterPro" id="IPR001421">
    <property type="entry name" value="ATP8_metazoa"/>
</dbReference>
<evidence type="ECO:0000256" key="4">
    <source>
        <dbReference type="ARBA" id="ARBA00022547"/>
    </source>
</evidence>
<evidence type="ECO:0000313" key="16">
    <source>
        <dbReference type="EMBL" id="QIQ26175.1"/>
    </source>
</evidence>
<dbReference type="EMBL" id="MK386892">
    <property type="protein sequence ID" value="QIQ26175.1"/>
    <property type="molecule type" value="Genomic_DNA"/>
</dbReference>
<keyword evidence="3 14" id="KW-0813">Transport</keyword>
<evidence type="ECO:0000256" key="3">
    <source>
        <dbReference type="ARBA" id="ARBA00022448"/>
    </source>
</evidence>
<dbReference type="AlphaFoldDB" id="A0A6G9INY4"/>
<protein>
    <recommendedName>
        <fullName evidence="14">ATP synthase complex subunit 8</fullName>
    </recommendedName>
</protein>
<dbReference type="GO" id="GO:0031966">
    <property type="term" value="C:mitochondrial membrane"/>
    <property type="evidence" value="ECO:0007669"/>
    <property type="project" value="UniProtKB-SubCell"/>
</dbReference>
<comment type="subcellular location">
    <subcellularLocation>
        <location evidence="1 14">Mitochondrion membrane</location>
        <topology evidence="1 14">Single-pass membrane protein</topology>
    </subcellularLocation>
</comment>
<sequence>MPQLNPGPWFMILIYTWTIFLLIVMPMTLLFITPNETPTQNVSTHETKPWTWPWH</sequence>
<evidence type="ECO:0000256" key="10">
    <source>
        <dbReference type="ARBA" id="ARBA00023136"/>
    </source>
</evidence>
<dbReference type="GO" id="GO:0015078">
    <property type="term" value="F:proton transmembrane transporter activity"/>
    <property type="evidence" value="ECO:0007669"/>
    <property type="project" value="InterPro"/>
</dbReference>
<keyword evidence="6 14" id="KW-0375">Hydrogen ion transport</keyword>
<evidence type="ECO:0000256" key="8">
    <source>
        <dbReference type="ARBA" id="ARBA00023065"/>
    </source>
</evidence>
<name>A0A6G9INY4_9TELE</name>
<evidence type="ECO:0000256" key="13">
    <source>
        <dbReference type="ARBA" id="ARBA00064647"/>
    </source>
</evidence>